<evidence type="ECO:0000256" key="3">
    <source>
        <dbReference type="ARBA" id="ARBA00023012"/>
    </source>
</evidence>
<dbReference type="Gene3D" id="3.30.565.10">
    <property type="entry name" value="Histidine kinase-like ATPase, C-terminal domain"/>
    <property type="match status" value="1"/>
</dbReference>
<evidence type="ECO:0000313" key="8">
    <source>
        <dbReference type="Proteomes" id="UP000460715"/>
    </source>
</evidence>
<dbReference type="PANTHER" id="PTHR24421">
    <property type="entry name" value="NITRATE/NITRITE SENSOR PROTEIN NARX-RELATED"/>
    <property type="match status" value="1"/>
</dbReference>
<keyword evidence="4" id="KW-0472">Membrane</keyword>
<dbReference type="GO" id="GO:0000155">
    <property type="term" value="F:phosphorelay sensor kinase activity"/>
    <property type="evidence" value="ECO:0007669"/>
    <property type="project" value="InterPro"/>
</dbReference>
<dbReference type="SMART" id="SM00086">
    <property type="entry name" value="PAC"/>
    <property type="match status" value="2"/>
</dbReference>
<dbReference type="PROSITE" id="PS50113">
    <property type="entry name" value="PAC"/>
    <property type="match status" value="1"/>
</dbReference>
<keyword evidence="8" id="KW-1185">Reference proteome</keyword>
<organism evidence="7 8">
    <name type="scientific">Teichococcus coralli</name>
    <dbReference type="NCBI Taxonomy" id="2545983"/>
    <lineage>
        <taxon>Bacteria</taxon>
        <taxon>Pseudomonadati</taxon>
        <taxon>Pseudomonadota</taxon>
        <taxon>Alphaproteobacteria</taxon>
        <taxon>Acetobacterales</taxon>
        <taxon>Roseomonadaceae</taxon>
        <taxon>Roseomonas</taxon>
    </lineage>
</organism>
<dbReference type="InterPro" id="IPR035965">
    <property type="entry name" value="PAS-like_dom_sf"/>
</dbReference>
<dbReference type="PROSITE" id="PS50112">
    <property type="entry name" value="PAS"/>
    <property type="match status" value="1"/>
</dbReference>
<evidence type="ECO:0000259" key="5">
    <source>
        <dbReference type="PROSITE" id="PS50112"/>
    </source>
</evidence>
<dbReference type="SUPFAM" id="SSF55874">
    <property type="entry name" value="ATPase domain of HSP90 chaperone/DNA topoisomerase II/histidine kinase"/>
    <property type="match status" value="1"/>
</dbReference>
<dbReference type="InterPro" id="IPR000014">
    <property type="entry name" value="PAS"/>
</dbReference>
<dbReference type="Proteomes" id="UP000460715">
    <property type="component" value="Unassembled WGS sequence"/>
</dbReference>
<gene>
    <name evidence="7" type="ORF">E0493_09455</name>
</gene>
<dbReference type="InterPro" id="IPR036890">
    <property type="entry name" value="HATPase_C_sf"/>
</dbReference>
<dbReference type="Gene3D" id="3.30.450.20">
    <property type="entry name" value="PAS domain"/>
    <property type="match status" value="3"/>
</dbReference>
<dbReference type="InterPro" id="IPR011712">
    <property type="entry name" value="Sig_transdc_His_kin_sub3_dim/P"/>
</dbReference>
<dbReference type="EMBL" id="SNVJ01000006">
    <property type="protein sequence ID" value="MXP63575.1"/>
    <property type="molecule type" value="Genomic_DNA"/>
</dbReference>
<dbReference type="InterPro" id="IPR003594">
    <property type="entry name" value="HATPase_dom"/>
</dbReference>
<dbReference type="Pfam" id="PF08448">
    <property type="entry name" value="PAS_4"/>
    <property type="match status" value="2"/>
</dbReference>
<feature type="transmembrane region" description="Helical" evidence="4">
    <location>
        <begin position="37"/>
        <end position="58"/>
    </location>
</feature>
<accession>A0A845B9X2</accession>
<feature type="domain" description="PAC" evidence="6">
    <location>
        <begin position="564"/>
        <end position="617"/>
    </location>
</feature>
<dbReference type="InterPro" id="IPR000700">
    <property type="entry name" value="PAS-assoc_C"/>
</dbReference>
<dbReference type="Gene3D" id="1.20.5.1930">
    <property type="match status" value="1"/>
</dbReference>
<dbReference type="GO" id="GO:0046983">
    <property type="term" value="F:protein dimerization activity"/>
    <property type="evidence" value="ECO:0007669"/>
    <property type="project" value="InterPro"/>
</dbReference>
<feature type="transmembrane region" description="Helical" evidence="4">
    <location>
        <begin position="311"/>
        <end position="331"/>
    </location>
</feature>
<keyword evidence="4" id="KW-0812">Transmembrane</keyword>
<dbReference type="CDD" id="cd16917">
    <property type="entry name" value="HATPase_UhpB-NarQ-NarX-like"/>
    <property type="match status" value="1"/>
</dbReference>
<evidence type="ECO:0000313" key="7">
    <source>
        <dbReference type="EMBL" id="MXP63575.1"/>
    </source>
</evidence>
<feature type="domain" description="PAS" evidence="5">
    <location>
        <begin position="485"/>
        <end position="554"/>
    </location>
</feature>
<dbReference type="AlphaFoldDB" id="A0A845B9X2"/>
<dbReference type="InterPro" id="IPR050482">
    <property type="entry name" value="Sensor_HK_TwoCompSys"/>
</dbReference>
<keyword evidence="2" id="KW-0418">Kinase</keyword>
<evidence type="ECO:0000256" key="2">
    <source>
        <dbReference type="ARBA" id="ARBA00022777"/>
    </source>
</evidence>
<protein>
    <submittedName>
        <fullName evidence="7">PAS domain S-box protein</fullName>
    </submittedName>
</protein>
<evidence type="ECO:0000256" key="4">
    <source>
        <dbReference type="SAM" id="Phobius"/>
    </source>
</evidence>
<dbReference type="SMART" id="SM00091">
    <property type="entry name" value="PAS"/>
    <property type="match status" value="3"/>
</dbReference>
<dbReference type="Pfam" id="PF08447">
    <property type="entry name" value="PAS_3"/>
    <property type="match status" value="1"/>
</dbReference>
<dbReference type="Pfam" id="PF07730">
    <property type="entry name" value="HisKA_3"/>
    <property type="match status" value="1"/>
</dbReference>
<name>A0A845B9X2_9PROT</name>
<dbReference type="PANTHER" id="PTHR24421:SF58">
    <property type="entry name" value="SIGNAL TRANSDUCTION HISTIDINE-PROTEIN KINASE_PHOSPHATASE UHPB"/>
    <property type="match status" value="1"/>
</dbReference>
<dbReference type="CDD" id="cd18774">
    <property type="entry name" value="PDC2_HK_sensor"/>
    <property type="match status" value="1"/>
</dbReference>
<dbReference type="InterPro" id="IPR013655">
    <property type="entry name" value="PAS_fold_3"/>
</dbReference>
<proteinExistence type="predicted"/>
<keyword evidence="3" id="KW-0902">Two-component regulatory system</keyword>
<dbReference type="SUPFAM" id="SSF55785">
    <property type="entry name" value="PYP-like sensor domain (PAS domain)"/>
    <property type="match status" value="3"/>
</dbReference>
<sequence length="978" mass="105422">MLDGYQSVPAAPSATKFGRPEAQVHSSGVISCEVRRVLTLLAVACISSGLTLTAALALHEATEKQAGIRRQAVAAAHNASTAVQREISTGFARLETLATSPALQHRDFRTLYDQMKAVPLPPGTWLFLWDAEQQLLNTLRPFGERDLPRFTDFGPAAEAGRAQLFQRGQPRVSNLTRTPVAGRDLQATSVHYPVRIDGEVIFALGSIIPAEQLAAAVSLRSLPSGWLATLLDRQGNVLVPAGSLAVGDKPPAELLQQIAASPGSEELLQGQGLSGAPAMVAMSRVGEAGWTAVVEVPLTIADAPVRSVLKLLLGAGLALLAGGIAAGLALARRIERPVEHLSNLLDATRRHQHGVEARQRAHWKSTDEALFDIRVTEDGRFLLDAVNPAYERQTGLCAEAVVGRDITEVLAPQAAALAVANCRQCIATGAPVRYENLLSLPGVQRDWELILVPIHDPATGLIKSILASARDVTAQRQAERERDKALAMFRRIAETTPDLLYVYDLHAQTSVWINAQASEVLGYGKAELAAMGEQIIPHLLHPDDRAGIEAHLRRCEALPDVSFAAVDYRLRHRSGEWRWLSSRETVFARDAQGRVTHMLGCAQDVTLRRQAESAADATRDMLGRTLDALSAHVAILDNKGCILAVNAAWRRFARANALKDRDDGIGMNYLAVCEGASQGSAVAATIAAALRSMLHGPREEFRIEYACHSPHARRWFQLRAARFGEAEQRRIVMAHEDITEAREATEAVRSLAGRLLAAQDAERRRIARELHDSTAQNLLGAALALGCAGRLAPELAEEPAALLAESLDLIERTQREIRTLSYLLHPPMLDEAGLGAALEWFARGFARRSGLRITVAAETLPEELSSEAATALFRVAQEALVNVHRHAVATTAEVRMEMTGSGVARRLRLIVQDDGRARGAGKIPAEAGPGDLGVGVAGMRERLRQLGGCLNIGPAPQGGTLVQATVPLPSLERRNAVS</sequence>
<dbReference type="GO" id="GO:0016020">
    <property type="term" value="C:membrane"/>
    <property type="evidence" value="ECO:0007669"/>
    <property type="project" value="InterPro"/>
</dbReference>
<evidence type="ECO:0000256" key="1">
    <source>
        <dbReference type="ARBA" id="ARBA00022679"/>
    </source>
</evidence>
<dbReference type="InterPro" id="IPR001610">
    <property type="entry name" value="PAC"/>
</dbReference>
<dbReference type="NCBIfam" id="TIGR00229">
    <property type="entry name" value="sensory_box"/>
    <property type="match status" value="2"/>
</dbReference>
<keyword evidence="4" id="KW-1133">Transmembrane helix</keyword>
<dbReference type="CDD" id="cd00130">
    <property type="entry name" value="PAS"/>
    <property type="match status" value="2"/>
</dbReference>
<keyword evidence="1" id="KW-0808">Transferase</keyword>
<dbReference type="Pfam" id="PF02518">
    <property type="entry name" value="HATPase_c"/>
    <property type="match status" value="1"/>
</dbReference>
<evidence type="ECO:0000259" key="6">
    <source>
        <dbReference type="PROSITE" id="PS50113"/>
    </source>
</evidence>
<comment type="caution">
    <text evidence="7">The sequence shown here is derived from an EMBL/GenBank/DDBJ whole genome shotgun (WGS) entry which is preliminary data.</text>
</comment>
<dbReference type="InterPro" id="IPR013656">
    <property type="entry name" value="PAS_4"/>
</dbReference>
<reference evidence="7 8" key="1">
    <citation type="submission" date="2019-03" db="EMBL/GenBank/DDBJ databases">
        <title>Roseomonas sp. a novel Roseomonas species isolated from Sea whip Gorgonian.</title>
        <authorList>
            <person name="Li F."/>
            <person name="Pan X."/>
            <person name="Huang S."/>
            <person name="Li Z."/>
            <person name="Meng B."/>
        </authorList>
    </citation>
    <scope>NUCLEOTIDE SEQUENCE [LARGE SCALE GENOMIC DNA]</scope>
    <source>
        <strain evidence="7 8">M0104</strain>
    </source>
</reference>